<dbReference type="PANTHER" id="PTHR43310:SF1">
    <property type="entry name" value="SULFATE TRANSPORTER YBAR-RELATED"/>
    <property type="match status" value="1"/>
</dbReference>
<evidence type="ECO:0000256" key="1">
    <source>
        <dbReference type="ARBA" id="ARBA00004141"/>
    </source>
</evidence>
<dbReference type="PANTHER" id="PTHR43310">
    <property type="entry name" value="SULFATE TRANSPORTER YBAR-RELATED"/>
    <property type="match status" value="1"/>
</dbReference>
<dbReference type="SMART" id="SM00100">
    <property type="entry name" value="cNMP"/>
    <property type="match status" value="1"/>
</dbReference>
<reference evidence="9 10" key="1">
    <citation type="submission" date="2014-07" db="EMBL/GenBank/DDBJ databases">
        <title>Draft genome sequence of Thalassospira profundimaris 35.</title>
        <authorList>
            <person name="Lai Q."/>
            <person name="Shao Z."/>
        </authorList>
    </citation>
    <scope>NUCLEOTIDE SEQUENCE [LARGE SCALE GENOMIC DNA]</scope>
    <source>
        <strain evidence="9 10">35</strain>
    </source>
</reference>
<dbReference type="InterPro" id="IPR018488">
    <property type="entry name" value="cNMP-bd_CS"/>
</dbReference>
<dbReference type="PROSITE" id="PS50801">
    <property type="entry name" value="STAS"/>
    <property type="match status" value="1"/>
</dbReference>
<keyword evidence="2 6" id="KW-0812">Transmembrane</keyword>
<dbReference type="AlphaFoldDB" id="A0A367W5Q4"/>
<feature type="transmembrane region" description="Helical" evidence="6">
    <location>
        <begin position="80"/>
        <end position="97"/>
    </location>
</feature>
<evidence type="ECO:0000313" key="9">
    <source>
        <dbReference type="EMBL" id="RCK36775.1"/>
    </source>
</evidence>
<evidence type="ECO:0000256" key="3">
    <source>
        <dbReference type="ARBA" id="ARBA00022989"/>
    </source>
</evidence>
<feature type="transmembrane region" description="Helical" evidence="6">
    <location>
        <begin position="103"/>
        <end position="124"/>
    </location>
</feature>
<feature type="transmembrane region" description="Helical" evidence="6">
    <location>
        <begin position="296"/>
        <end position="314"/>
    </location>
</feature>
<dbReference type="InterPro" id="IPR000595">
    <property type="entry name" value="cNMP-bd_dom"/>
</dbReference>
<evidence type="ECO:0000256" key="4">
    <source>
        <dbReference type="ARBA" id="ARBA00023136"/>
    </source>
</evidence>
<feature type="transmembrane region" description="Helical" evidence="6">
    <location>
        <begin position="334"/>
        <end position="367"/>
    </location>
</feature>
<feature type="transmembrane region" description="Helical" evidence="6">
    <location>
        <begin position="257"/>
        <end position="275"/>
    </location>
</feature>
<feature type="transmembrane region" description="Helical" evidence="6">
    <location>
        <begin position="136"/>
        <end position="161"/>
    </location>
</feature>
<feature type="domain" description="Cyclic nucleotide-binding" evidence="7">
    <location>
        <begin position="622"/>
        <end position="743"/>
    </location>
</feature>
<dbReference type="Proteomes" id="UP000253226">
    <property type="component" value="Unassembled WGS sequence"/>
</dbReference>
<evidence type="ECO:0000259" key="7">
    <source>
        <dbReference type="PROSITE" id="PS50042"/>
    </source>
</evidence>
<evidence type="ECO:0000256" key="6">
    <source>
        <dbReference type="SAM" id="Phobius"/>
    </source>
</evidence>
<dbReference type="Gene3D" id="3.30.750.24">
    <property type="entry name" value="STAS domain"/>
    <property type="match status" value="1"/>
</dbReference>
<dbReference type="Gene3D" id="2.60.120.10">
    <property type="entry name" value="Jelly Rolls"/>
    <property type="match status" value="1"/>
</dbReference>
<dbReference type="InterPro" id="IPR036513">
    <property type="entry name" value="STAS_dom_sf"/>
</dbReference>
<dbReference type="InterPro" id="IPR002645">
    <property type="entry name" value="STAS_dom"/>
</dbReference>
<organism evidence="9 10">
    <name type="scientific">Thalassospira profundimaris</name>
    <dbReference type="NCBI Taxonomy" id="502049"/>
    <lineage>
        <taxon>Bacteria</taxon>
        <taxon>Pseudomonadati</taxon>
        <taxon>Pseudomonadota</taxon>
        <taxon>Alphaproteobacteria</taxon>
        <taxon>Rhodospirillales</taxon>
        <taxon>Thalassospiraceae</taxon>
        <taxon>Thalassospira</taxon>
    </lineage>
</organism>
<protein>
    <recommendedName>
        <fullName evidence="11">Sulfate permease</fullName>
    </recommendedName>
</protein>
<feature type="compositionally biased region" description="Polar residues" evidence="5">
    <location>
        <begin position="545"/>
        <end position="557"/>
    </location>
</feature>
<dbReference type="InterPro" id="IPR014710">
    <property type="entry name" value="RmlC-like_jellyroll"/>
</dbReference>
<dbReference type="CDD" id="cd00038">
    <property type="entry name" value="CAP_ED"/>
    <property type="match status" value="1"/>
</dbReference>
<accession>A0A367W5Q4</accession>
<dbReference type="RefSeq" id="WP_114102643.1">
    <property type="nucleotide sequence ID" value="NZ_JPWF01000007.1"/>
</dbReference>
<evidence type="ECO:0000313" key="10">
    <source>
        <dbReference type="Proteomes" id="UP000253226"/>
    </source>
</evidence>
<evidence type="ECO:0000256" key="2">
    <source>
        <dbReference type="ARBA" id="ARBA00022692"/>
    </source>
</evidence>
<feature type="transmembrane region" description="Helical" evidence="6">
    <location>
        <begin position="173"/>
        <end position="190"/>
    </location>
</feature>
<dbReference type="OrthoDB" id="9769739at2"/>
<dbReference type="GO" id="GO:0016020">
    <property type="term" value="C:membrane"/>
    <property type="evidence" value="ECO:0007669"/>
    <property type="project" value="UniProtKB-SubCell"/>
</dbReference>
<dbReference type="Pfam" id="PF01740">
    <property type="entry name" value="STAS"/>
    <property type="match status" value="1"/>
</dbReference>
<feature type="transmembrane region" description="Helical" evidence="6">
    <location>
        <begin position="46"/>
        <end position="68"/>
    </location>
</feature>
<dbReference type="EMBL" id="JPWF01000007">
    <property type="protein sequence ID" value="RCK36775.1"/>
    <property type="molecule type" value="Genomic_DNA"/>
</dbReference>
<name>A0A367W5Q4_9PROT</name>
<keyword evidence="4 6" id="KW-0472">Membrane</keyword>
<dbReference type="SUPFAM" id="SSF51206">
    <property type="entry name" value="cAMP-binding domain-like"/>
    <property type="match status" value="1"/>
</dbReference>
<dbReference type="CDD" id="cd07042">
    <property type="entry name" value="STAS_SulP_like_sulfate_transporter"/>
    <property type="match status" value="1"/>
</dbReference>
<dbReference type="Pfam" id="PF00027">
    <property type="entry name" value="cNMP_binding"/>
    <property type="match status" value="1"/>
</dbReference>
<dbReference type="PROSITE" id="PS50042">
    <property type="entry name" value="CNMP_BINDING_3"/>
    <property type="match status" value="1"/>
</dbReference>
<sequence>MIKGIHNPAWKTTHFDVGAACVGMLATLPQAVAYGLIAFYPLGPQWASFGISASIGSAILFGLISGLFGANPFLVSGPRAVTALVLASAIQVAMSRGSTASDAILIAFVAVLGAGIFQLLAGLFRLGNAASYVPDPVLSGFVNASALLVLINTIPTALGSLNPDITAIGADSILYFAITVSLTTVAIQFIAARTIRFVPAAIIGLVGGTAVYYIGLEFLPLASAPLIGTIELSEIWRVPILIETPPAWGTLGPNIDIALASAVTIGLLSSFDTVISSRAIDTRTAQHNDVNAELRLHGLLNVTMGFIGFLPGSGTMSRSVAILDAGAKSRIANWASSVALALSLLIFAPLVAALPIWATAGMVIAIAIQAVDQPTCAKIWKLVTRKLPYPRVVIGDVLISLFVVTIAVLFDLATAVCVGVLVSVLLFVLGMSRNPVRRTYLGSRVHAHRQRKVALVQCLEQEGHRIAVIELQGALFFGSCSRLRSAVSNMLETGIDYLILDFRHVTSLDSTGSAALRAIHQQCVEAGKQLYLSYIPRERRLPARKQTTNAAPAPSSNKRSRTSPPRWMWLNLEANGVIKAIGKENFFAETDTALGHCEDLLLHRFGDKSVTGIRNVFANSLLLKGMTRDQITVLGRKAHRQRFKKGDIAFHQGDTCSRAYFLVYGHMDVVIDVPGAGRHKRVNTITEGTLFGEVALLDGAPRSATIIAASDALCLSIDANDFASLRQDRQDIVTRLLLNLNRIFASRLRQANVMISELER</sequence>
<proteinExistence type="predicted"/>
<dbReference type="InterPro" id="IPR011547">
    <property type="entry name" value="SLC26A/SulP_dom"/>
</dbReference>
<dbReference type="Pfam" id="PF00916">
    <property type="entry name" value="Sulfate_transp"/>
    <property type="match status" value="1"/>
</dbReference>
<comment type="subcellular location">
    <subcellularLocation>
        <location evidence="1">Membrane</location>
        <topology evidence="1">Multi-pass membrane protein</topology>
    </subcellularLocation>
</comment>
<evidence type="ECO:0000256" key="5">
    <source>
        <dbReference type="SAM" id="MobiDB-lite"/>
    </source>
</evidence>
<dbReference type="SUPFAM" id="SSF52091">
    <property type="entry name" value="SpoIIaa-like"/>
    <property type="match status" value="1"/>
</dbReference>
<feature type="transmembrane region" description="Helical" evidence="6">
    <location>
        <begin position="20"/>
        <end position="40"/>
    </location>
</feature>
<feature type="region of interest" description="Disordered" evidence="5">
    <location>
        <begin position="543"/>
        <end position="564"/>
    </location>
</feature>
<keyword evidence="3 6" id="KW-1133">Transmembrane helix</keyword>
<evidence type="ECO:0000259" key="8">
    <source>
        <dbReference type="PROSITE" id="PS50801"/>
    </source>
</evidence>
<dbReference type="PROSITE" id="PS00889">
    <property type="entry name" value="CNMP_BINDING_2"/>
    <property type="match status" value="1"/>
</dbReference>
<evidence type="ECO:0008006" key="11">
    <source>
        <dbReference type="Google" id="ProtNLM"/>
    </source>
</evidence>
<feature type="transmembrane region" description="Helical" evidence="6">
    <location>
        <begin position="412"/>
        <end position="431"/>
    </location>
</feature>
<feature type="transmembrane region" description="Helical" evidence="6">
    <location>
        <begin position="197"/>
        <end position="215"/>
    </location>
</feature>
<dbReference type="InterPro" id="IPR052706">
    <property type="entry name" value="Membrane-Transporter-like"/>
</dbReference>
<dbReference type="InterPro" id="IPR018490">
    <property type="entry name" value="cNMP-bd_dom_sf"/>
</dbReference>
<comment type="caution">
    <text evidence="9">The sequence shown here is derived from an EMBL/GenBank/DDBJ whole genome shotgun (WGS) entry which is preliminary data.</text>
</comment>
<feature type="transmembrane region" description="Helical" evidence="6">
    <location>
        <begin position="388"/>
        <end position="406"/>
    </location>
</feature>
<gene>
    <name evidence="9" type="ORF">TH19_12725</name>
</gene>
<feature type="domain" description="STAS" evidence="8">
    <location>
        <begin position="466"/>
        <end position="533"/>
    </location>
</feature>